<organism evidence="2 3">
    <name type="scientific">Solanum commersonii</name>
    <name type="common">Commerson's wild potato</name>
    <name type="synonym">Commerson's nightshade</name>
    <dbReference type="NCBI Taxonomy" id="4109"/>
    <lineage>
        <taxon>Eukaryota</taxon>
        <taxon>Viridiplantae</taxon>
        <taxon>Streptophyta</taxon>
        <taxon>Embryophyta</taxon>
        <taxon>Tracheophyta</taxon>
        <taxon>Spermatophyta</taxon>
        <taxon>Magnoliopsida</taxon>
        <taxon>eudicotyledons</taxon>
        <taxon>Gunneridae</taxon>
        <taxon>Pentapetalae</taxon>
        <taxon>asterids</taxon>
        <taxon>lamiids</taxon>
        <taxon>Solanales</taxon>
        <taxon>Solanaceae</taxon>
        <taxon>Solanoideae</taxon>
        <taxon>Solaneae</taxon>
        <taxon>Solanum</taxon>
    </lineage>
</organism>
<feature type="compositionally biased region" description="Polar residues" evidence="1">
    <location>
        <begin position="85"/>
        <end position="95"/>
    </location>
</feature>
<accession>A0A9J5ZW47</accession>
<evidence type="ECO:0000256" key="1">
    <source>
        <dbReference type="SAM" id="MobiDB-lite"/>
    </source>
</evidence>
<sequence length="132" mass="14602">MRLSPISQFHPSSAKTTDKTPAPPSLAGITTSEPLSFFSFFMPLLQPPVNTCEAPHRATSIHFLLLFSLVSTKNFDRTTTMKSHLASTNQVNYHPSSEKIDNNDNKRIVSPPLRPARPGRALRFLKAIEVGS</sequence>
<name>A0A9J5ZW47_SOLCO</name>
<proteinExistence type="predicted"/>
<gene>
    <name evidence="2" type="ORF">H5410_016342</name>
</gene>
<evidence type="ECO:0000313" key="2">
    <source>
        <dbReference type="EMBL" id="KAG5616518.1"/>
    </source>
</evidence>
<feature type="region of interest" description="Disordered" evidence="1">
    <location>
        <begin position="85"/>
        <end position="113"/>
    </location>
</feature>
<feature type="compositionally biased region" description="Basic and acidic residues" evidence="1">
    <location>
        <begin position="96"/>
        <end position="107"/>
    </location>
</feature>
<evidence type="ECO:0000313" key="3">
    <source>
        <dbReference type="Proteomes" id="UP000824120"/>
    </source>
</evidence>
<feature type="compositionally biased region" description="Polar residues" evidence="1">
    <location>
        <begin position="1"/>
        <end position="15"/>
    </location>
</feature>
<dbReference type="AlphaFoldDB" id="A0A9J5ZW47"/>
<comment type="caution">
    <text evidence="2">The sequence shown here is derived from an EMBL/GenBank/DDBJ whole genome shotgun (WGS) entry which is preliminary data.</text>
</comment>
<dbReference type="Proteomes" id="UP000824120">
    <property type="component" value="Chromosome 3"/>
</dbReference>
<feature type="region of interest" description="Disordered" evidence="1">
    <location>
        <begin position="1"/>
        <end position="26"/>
    </location>
</feature>
<dbReference type="EMBL" id="JACXVP010000003">
    <property type="protein sequence ID" value="KAG5616518.1"/>
    <property type="molecule type" value="Genomic_DNA"/>
</dbReference>
<protein>
    <submittedName>
        <fullName evidence="2">Uncharacterized protein</fullName>
    </submittedName>
</protein>
<reference evidence="2 3" key="1">
    <citation type="submission" date="2020-09" db="EMBL/GenBank/DDBJ databases">
        <title>De no assembly of potato wild relative species, Solanum commersonii.</title>
        <authorList>
            <person name="Cho K."/>
        </authorList>
    </citation>
    <scope>NUCLEOTIDE SEQUENCE [LARGE SCALE GENOMIC DNA]</scope>
    <source>
        <strain evidence="2">LZ3.2</strain>
        <tissue evidence="2">Leaf</tissue>
    </source>
</reference>
<keyword evidence="3" id="KW-1185">Reference proteome</keyword>